<dbReference type="RefSeq" id="WP_106392229.1">
    <property type="nucleotide sequence ID" value="NZ_PVNK01000138.1"/>
</dbReference>
<dbReference type="OrthoDB" id="5514617at2"/>
<reference evidence="3 4" key="1">
    <citation type="submission" date="2018-03" db="EMBL/GenBank/DDBJ databases">
        <title>Draft Genome Sequences of the Obligatory Marine Myxobacteria Enhygromyxa salina SWB005.</title>
        <authorList>
            <person name="Poehlein A."/>
            <person name="Moghaddam J.A."/>
            <person name="Harms H."/>
            <person name="Alanjari M."/>
            <person name="Koenig G.M."/>
            <person name="Daniel R."/>
            <person name="Schaeberle T.F."/>
        </authorList>
    </citation>
    <scope>NUCLEOTIDE SEQUENCE [LARGE SCALE GENOMIC DNA]</scope>
    <source>
        <strain evidence="3 4">SWB005</strain>
    </source>
</reference>
<proteinExistence type="predicted"/>
<dbReference type="Proteomes" id="UP000237968">
    <property type="component" value="Unassembled WGS sequence"/>
</dbReference>
<evidence type="ECO:0000256" key="1">
    <source>
        <dbReference type="SAM" id="MobiDB-lite"/>
    </source>
</evidence>
<evidence type="ECO:0000313" key="4">
    <source>
        <dbReference type="Proteomes" id="UP000237968"/>
    </source>
</evidence>
<sequence>MVLSRRAASLLCVGLLACKPSAGEAETESATKSGGPTPEASAASFVPLEPGPGRFVSANKRVAVPTPTGEGWECLEEEHGDDQAAAVALRCRREDPREFLFVAAKTHRQPVDQRTDAHTVLMSLYRADNEAFFDHVEYTSDHAVTLAGAPGWEAELVAEHARLGTIRKRERLAIVGDRVFAISAEGAPALWDAHAEEIERWFANVEFAPDN</sequence>
<feature type="chain" id="PRO_5015642376" description="Lipoprotein" evidence="2">
    <location>
        <begin position="23"/>
        <end position="211"/>
    </location>
</feature>
<evidence type="ECO:0000313" key="3">
    <source>
        <dbReference type="EMBL" id="PRQ00032.1"/>
    </source>
</evidence>
<keyword evidence="4" id="KW-1185">Reference proteome</keyword>
<evidence type="ECO:0000256" key="2">
    <source>
        <dbReference type="SAM" id="SignalP"/>
    </source>
</evidence>
<keyword evidence="2" id="KW-0732">Signal</keyword>
<feature type="region of interest" description="Disordered" evidence="1">
    <location>
        <begin position="26"/>
        <end position="49"/>
    </location>
</feature>
<comment type="caution">
    <text evidence="3">The sequence shown here is derived from an EMBL/GenBank/DDBJ whole genome shotgun (WGS) entry which is preliminary data.</text>
</comment>
<feature type="signal peptide" evidence="2">
    <location>
        <begin position="1"/>
        <end position="22"/>
    </location>
</feature>
<dbReference type="PROSITE" id="PS51257">
    <property type="entry name" value="PROKAR_LIPOPROTEIN"/>
    <property type="match status" value="1"/>
</dbReference>
<evidence type="ECO:0008006" key="5">
    <source>
        <dbReference type="Google" id="ProtNLM"/>
    </source>
</evidence>
<protein>
    <recommendedName>
        <fullName evidence="5">Lipoprotein</fullName>
    </recommendedName>
</protein>
<organism evidence="3 4">
    <name type="scientific">Enhygromyxa salina</name>
    <dbReference type="NCBI Taxonomy" id="215803"/>
    <lineage>
        <taxon>Bacteria</taxon>
        <taxon>Pseudomonadati</taxon>
        <taxon>Myxococcota</taxon>
        <taxon>Polyangia</taxon>
        <taxon>Nannocystales</taxon>
        <taxon>Nannocystaceae</taxon>
        <taxon>Enhygromyxa</taxon>
    </lineage>
</organism>
<gene>
    <name evidence="3" type="ORF">ENSA5_28460</name>
</gene>
<dbReference type="EMBL" id="PVNK01000138">
    <property type="protein sequence ID" value="PRQ00032.1"/>
    <property type="molecule type" value="Genomic_DNA"/>
</dbReference>
<name>A0A2S9Y4M7_9BACT</name>
<dbReference type="AlphaFoldDB" id="A0A2S9Y4M7"/>
<accession>A0A2S9Y4M7</accession>